<dbReference type="InParanoid" id="A0A1Y1XUR5"/>
<dbReference type="SUPFAM" id="SSF49777">
    <property type="entry name" value="PEBP-like"/>
    <property type="match status" value="1"/>
</dbReference>
<dbReference type="PANTHER" id="PTHR11362">
    <property type="entry name" value="PHOSPHATIDYLETHANOLAMINE-BINDING PROTEIN"/>
    <property type="match status" value="1"/>
</dbReference>
<accession>A0A1Y1XUR5</accession>
<dbReference type="Pfam" id="PF01161">
    <property type="entry name" value="PBP"/>
    <property type="match status" value="1"/>
</dbReference>
<dbReference type="InterPro" id="IPR035810">
    <property type="entry name" value="PEBP_euk"/>
</dbReference>
<evidence type="ECO:0000313" key="2">
    <source>
        <dbReference type="Proteomes" id="UP000193498"/>
    </source>
</evidence>
<organism evidence="1 2">
    <name type="scientific">Basidiobolus meristosporus CBS 931.73</name>
    <dbReference type="NCBI Taxonomy" id="1314790"/>
    <lineage>
        <taxon>Eukaryota</taxon>
        <taxon>Fungi</taxon>
        <taxon>Fungi incertae sedis</taxon>
        <taxon>Zoopagomycota</taxon>
        <taxon>Entomophthoromycotina</taxon>
        <taxon>Basidiobolomycetes</taxon>
        <taxon>Basidiobolales</taxon>
        <taxon>Basidiobolaceae</taxon>
        <taxon>Basidiobolus</taxon>
    </lineage>
</organism>
<protein>
    <submittedName>
        <fullName evidence="1">OV-16 antigen, variant 2</fullName>
    </submittedName>
</protein>
<dbReference type="Gene3D" id="3.90.280.10">
    <property type="entry name" value="PEBP-like"/>
    <property type="match status" value="1"/>
</dbReference>
<dbReference type="PANTHER" id="PTHR11362:SF82">
    <property type="entry name" value="PHOSPHATIDYLETHANOLAMINE-BINDING PROTEIN 4"/>
    <property type="match status" value="1"/>
</dbReference>
<reference evidence="1 2" key="1">
    <citation type="submission" date="2016-07" db="EMBL/GenBank/DDBJ databases">
        <title>Pervasive Adenine N6-methylation of Active Genes in Fungi.</title>
        <authorList>
            <consortium name="DOE Joint Genome Institute"/>
            <person name="Mondo S.J."/>
            <person name="Dannebaum R.O."/>
            <person name="Kuo R.C."/>
            <person name="Labutti K."/>
            <person name="Haridas S."/>
            <person name="Kuo A."/>
            <person name="Salamov A."/>
            <person name="Ahrendt S.R."/>
            <person name="Lipzen A."/>
            <person name="Sullivan W."/>
            <person name="Andreopoulos W.B."/>
            <person name="Clum A."/>
            <person name="Lindquist E."/>
            <person name="Daum C."/>
            <person name="Ramamoorthy G.K."/>
            <person name="Gryganskyi A."/>
            <person name="Culley D."/>
            <person name="Magnuson J.K."/>
            <person name="James T.Y."/>
            <person name="O'Malley M.A."/>
            <person name="Stajich J.E."/>
            <person name="Spatafora J.W."/>
            <person name="Visel A."/>
            <person name="Grigoriev I.V."/>
        </authorList>
    </citation>
    <scope>NUCLEOTIDE SEQUENCE [LARGE SCALE GENOMIC DNA]</scope>
    <source>
        <strain evidence="1 2">CBS 931.73</strain>
    </source>
</reference>
<dbReference type="CDD" id="cd00866">
    <property type="entry name" value="PEBP_euk"/>
    <property type="match status" value="1"/>
</dbReference>
<name>A0A1Y1XUR5_9FUNG</name>
<dbReference type="AlphaFoldDB" id="A0A1Y1XUR5"/>
<evidence type="ECO:0000313" key="1">
    <source>
        <dbReference type="EMBL" id="ORX89024.1"/>
    </source>
</evidence>
<proteinExistence type="predicted"/>
<keyword evidence="2" id="KW-1185">Reference proteome</keyword>
<dbReference type="InterPro" id="IPR036610">
    <property type="entry name" value="PEBP-like_sf"/>
</dbReference>
<dbReference type="EMBL" id="MCFE01000482">
    <property type="protein sequence ID" value="ORX89024.1"/>
    <property type="molecule type" value="Genomic_DNA"/>
</dbReference>
<dbReference type="Proteomes" id="UP000193498">
    <property type="component" value="Unassembled WGS sequence"/>
</dbReference>
<dbReference type="OrthoDB" id="2506647at2759"/>
<comment type="caution">
    <text evidence="1">The sequence shown here is derived from an EMBL/GenBank/DDBJ whole genome shotgun (WGS) entry which is preliminary data.</text>
</comment>
<dbReference type="InterPro" id="IPR008914">
    <property type="entry name" value="PEBP"/>
</dbReference>
<gene>
    <name evidence="1" type="ORF">K493DRAFT_234953</name>
</gene>
<dbReference type="STRING" id="1314790.A0A1Y1XUR5"/>
<sequence length="171" mass="18916">MQSIKQAFTKAGIIPDVLQDTANATLLKVVYPGGKAVNLGEELSVEETQKQPEVHVDAKGDEKYTLIMSDPDAPSRKNPTLGEWRHWVVGNITGNDISKADAVTSYFGPAPPPGTGLHRYIFMLYQQNGAIPYEKLPEDPSQRGNFKTSDFVKQHNLKLVAANYFEAENKN</sequence>